<keyword evidence="8" id="KW-0472">Membrane</keyword>
<keyword evidence="10" id="KW-0503">Monooxygenase</keyword>
<comment type="caution">
    <text evidence="11">The sequence shown here is derived from an EMBL/GenBank/DDBJ whole genome shotgun (WGS) entry which is preliminary data.</text>
</comment>
<dbReference type="GO" id="GO:0020037">
    <property type="term" value="F:heme binding"/>
    <property type="evidence" value="ECO:0007669"/>
    <property type="project" value="InterPro"/>
</dbReference>
<dbReference type="PROSITE" id="PS00086">
    <property type="entry name" value="CYTOCHROME_P450"/>
    <property type="match status" value="1"/>
</dbReference>
<evidence type="ECO:0000256" key="3">
    <source>
        <dbReference type="ARBA" id="ARBA00022692"/>
    </source>
</evidence>
<evidence type="ECO:0000256" key="4">
    <source>
        <dbReference type="ARBA" id="ARBA00022723"/>
    </source>
</evidence>
<comment type="subcellular location">
    <subcellularLocation>
        <location evidence="1">Membrane</location>
    </subcellularLocation>
</comment>
<evidence type="ECO:0000256" key="9">
    <source>
        <dbReference type="PIRSR" id="PIRSR602401-1"/>
    </source>
</evidence>
<dbReference type="PRINTS" id="PR00385">
    <property type="entry name" value="P450"/>
</dbReference>
<reference evidence="11 12" key="1">
    <citation type="submission" date="2020-06" db="EMBL/GenBank/DDBJ databases">
        <title>WGS assembly of Ceratodon purpureus strain R40.</title>
        <authorList>
            <person name="Carey S.B."/>
            <person name="Jenkins J."/>
            <person name="Shu S."/>
            <person name="Lovell J.T."/>
            <person name="Sreedasyam A."/>
            <person name="Maumus F."/>
            <person name="Tiley G.P."/>
            <person name="Fernandez-Pozo N."/>
            <person name="Barry K."/>
            <person name="Chen C."/>
            <person name="Wang M."/>
            <person name="Lipzen A."/>
            <person name="Daum C."/>
            <person name="Saski C.A."/>
            <person name="Payton A.C."/>
            <person name="Mcbreen J.C."/>
            <person name="Conrad R.E."/>
            <person name="Kollar L.M."/>
            <person name="Olsson S."/>
            <person name="Huttunen S."/>
            <person name="Landis J.B."/>
            <person name="Wickett N.J."/>
            <person name="Johnson M.G."/>
            <person name="Rensing S.A."/>
            <person name="Grimwood J."/>
            <person name="Schmutz J."/>
            <person name="Mcdaniel S.F."/>
        </authorList>
    </citation>
    <scope>NUCLEOTIDE SEQUENCE [LARGE SCALE GENOMIC DNA]</scope>
    <source>
        <strain evidence="11 12">R40</strain>
    </source>
</reference>
<dbReference type="EMBL" id="CM026427">
    <property type="protein sequence ID" value="KAG0569609.1"/>
    <property type="molecule type" value="Genomic_DNA"/>
</dbReference>
<dbReference type="PRINTS" id="PR00463">
    <property type="entry name" value="EP450I"/>
</dbReference>
<evidence type="ECO:0000256" key="8">
    <source>
        <dbReference type="ARBA" id="ARBA00023136"/>
    </source>
</evidence>
<dbReference type="Proteomes" id="UP000822688">
    <property type="component" value="Chromosome 6"/>
</dbReference>
<dbReference type="PANTHER" id="PTHR24282">
    <property type="entry name" value="CYTOCHROME P450 FAMILY MEMBER"/>
    <property type="match status" value="1"/>
</dbReference>
<name>A0A8T0HHB8_CERPU</name>
<dbReference type="GO" id="GO:0016705">
    <property type="term" value="F:oxidoreductase activity, acting on paired donors, with incorporation or reduction of molecular oxygen"/>
    <property type="evidence" value="ECO:0007669"/>
    <property type="project" value="InterPro"/>
</dbReference>
<accession>A0A8T0HHB8</accession>
<proteinExistence type="inferred from homology"/>
<dbReference type="InterPro" id="IPR036396">
    <property type="entry name" value="Cyt_P450_sf"/>
</dbReference>
<dbReference type="InterPro" id="IPR017972">
    <property type="entry name" value="Cyt_P450_CS"/>
</dbReference>
<dbReference type="InterPro" id="IPR001128">
    <property type="entry name" value="Cyt_P450"/>
</dbReference>
<dbReference type="InterPro" id="IPR050665">
    <property type="entry name" value="Cytochrome_P450_Monooxygen"/>
</dbReference>
<evidence type="ECO:0000256" key="1">
    <source>
        <dbReference type="ARBA" id="ARBA00004370"/>
    </source>
</evidence>
<dbReference type="GO" id="GO:0005506">
    <property type="term" value="F:iron ion binding"/>
    <property type="evidence" value="ECO:0007669"/>
    <property type="project" value="InterPro"/>
</dbReference>
<keyword evidence="2 9" id="KW-0349">Heme</keyword>
<dbReference type="Pfam" id="PF00067">
    <property type="entry name" value="p450"/>
    <property type="match status" value="1"/>
</dbReference>
<evidence type="ECO:0000313" key="11">
    <source>
        <dbReference type="EMBL" id="KAG0569609.1"/>
    </source>
</evidence>
<organism evidence="11 12">
    <name type="scientific">Ceratodon purpureus</name>
    <name type="common">Fire moss</name>
    <name type="synonym">Dicranum purpureum</name>
    <dbReference type="NCBI Taxonomy" id="3225"/>
    <lineage>
        <taxon>Eukaryota</taxon>
        <taxon>Viridiplantae</taxon>
        <taxon>Streptophyta</taxon>
        <taxon>Embryophyta</taxon>
        <taxon>Bryophyta</taxon>
        <taxon>Bryophytina</taxon>
        <taxon>Bryopsida</taxon>
        <taxon>Dicranidae</taxon>
        <taxon>Pseudoditrichales</taxon>
        <taxon>Ditrichaceae</taxon>
        <taxon>Ceratodon</taxon>
    </lineage>
</organism>
<gene>
    <name evidence="11" type="ORF">KC19_6G102500</name>
</gene>
<keyword evidence="5" id="KW-1133">Transmembrane helix</keyword>
<dbReference type="Gene3D" id="1.10.630.10">
    <property type="entry name" value="Cytochrome P450"/>
    <property type="match status" value="1"/>
</dbReference>
<comment type="cofactor">
    <cofactor evidence="9">
        <name>heme</name>
        <dbReference type="ChEBI" id="CHEBI:30413"/>
    </cofactor>
</comment>
<evidence type="ECO:0000256" key="5">
    <source>
        <dbReference type="ARBA" id="ARBA00022989"/>
    </source>
</evidence>
<evidence type="ECO:0008006" key="13">
    <source>
        <dbReference type="Google" id="ProtNLM"/>
    </source>
</evidence>
<evidence type="ECO:0000256" key="10">
    <source>
        <dbReference type="RuleBase" id="RU000461"/>
    </source>
</evidence>
<keyword evidence="3" id="KW-0812">Transmembrane</keyword>
<evidence type="ECO:0000313" key="12">
    <source>
        <dbReference type="Proteomes" id="UP000822688"/>
    </source>
</evidence>
<dbReference type="SUPFAM" id="SSF48264">
    <property type="entry name" value="Cytochrome P450"/>
    <property type="match status" value="1"/>
</dbReference>
<comment type="similarity">
    <text evidence="10">Belongs to the cytochrome P450 family.</text>
</comment>
<evidence type="ECO:0000256" key="6">
    <source>
        <dbReference type="ARBA" id="ARBA00023002"/>
    </source>
</evidence>
<evidence type="ECO:0000256" key="7">
    <source>
        <dbReference type="ARBA" id="ARBA00023004"/>
    </source>
</evidence>
<dbReference type="GO" id="GO:0004497">
    <property type="term" value="F:monooxygenase activity"/>
    <property type="evidence" value="ECO:0007669"/>
    <property type="project" value="UniProtKB-KW"/>
</dbReference>
<keyword evidence="7 9" id="KW-0408">Iron</keyword>
<keyword evidence="4 9" id="KW-0479">Metal-binding</keyword>
<dbReference type="GO" id="GO:0016020">
    <property type="term" value="C:membrane"/>
    <property type="evidence" value="ECO:0007669"/>
    <property type="project" value="UniProtKB-SubCell"/>
</dbReference>
<dbReference type="AlphaFoldDB" id="A0A8T0HHB8"/>
<evidence type="ECO:0000256" key="2">
    <source>
        <dbReference type="ARBA" id="ARBA00022617"/>
    </source>
</evidence>
<protein>
    <recommendedName>
        <fullName evidence="13">Cytochrome P450</fullName>
    </recommendedName>
</protein>
<sequence>MVVVWVLVWVLGGAVAVGVGWVVREWIWTPLMLIALCKSQGIQGFPFVPFVGQMPAIDEVLRGDRSGEDDDRLSAVSRCYRDHGSTFYFTVGRTVRLSIADPPLIKDILIANSDSYSKPLHIRKLGILGDGIFVSSGSTWSPQRELFNGPFHTKEVKSKIPTMIECAHSAVDRWLGELHDGHGELDMYQKFAELTLDVIGRAAFGLETGGASESASAVIGSFNRYLLCCRELVFGPPAACPGSLYSIRRKYRVSKDAAAEAQWLRTYMGCIISDRRKSHRKNGGAADSDSTRHDLLDVVIGAVDNGHSESEAKLLNEAHDLTIGDKRKRAAEMTRLTEKQLLANSLTFLLAGHETTASVLTWTIYLLAKHPLWQERARAEIEEFCPDGVVEPQVLNHLKLLGMILFESLRLFPPVPLIGRTCTKENKVGSNLLIPEGLEIVIPVAMLHRDRNIWGDNADEFAPARFGNGISGACGNPLAFIPFGAGPRTCIGQTLALSEAKAVLAVILPLFRFKLSTTYRHSPDVSLTMMPEFGMPVVLEKLEK</sequence>
<dbReference type="InterPro" id="IPR002401">
    <property type="entry name" value="Cyt_P450_E_grp-I"/>
</dbReference>
<dbReference type="PANTHER" id="PTHR24282:SF258">
    <property type="entry name" value="CYTOCHROME P450"/>
    <property type="match status" value="1"/>
</dbReference>
<keyword evidence="6 10" id="KW-0560">Oxidoreductase</keyword>
<keyword evidence="12" id="KW-1185">Reference proteome</keyword>
<feature type="binding site" description="axial binding residue" evidence="9">
    <location>
        <position position="490"/>
    </location>
    <ligand>
        <name>heme</name>
        <dbReference type="ChEBI" id="CHEBI:30413"/>
    </ligand>
    <ligandPart>
        <name>Fe</name>
        <dbReference type="ChEBI" id="CHEBI:18248"/>
    </ligandPart>
</feature>